<proteinExistence type="predicted"/>
<dbReference type="EMBL" id="CM047580">
    <property type="protein sequence ID" value="KAI9921484.1"/>
    <property type="molecule type" value="Genomic_DNA"/>
</dbReference>
<accession>A0ACC0WTV7</accession>
<gene>
    <name evidence="1" type="ORF">PsorP6_001164</name>
</gene>
<protein>
    <submittedName>
        <fullName evidence="1">Uncharacterized protein</fullName>
    </submittedName>
</protein>
<comment type="caution">
    <text evidence="1">The sequence shown here is derived from an EMBL/GenBank/DDBJ whole genome shotgun (WGS) entry which is preliminary data.</text>
</comment>
<keyword evidence="2" id="KW-1185">Reference proteome</keyword>
<evidence type="ECO:0000313" key="2">
    <source>
        <dbReference type="Proteomes" id="UP001163321"/>
    </source>
</evidence>
<evidence type="ECO:0000313" key="1">
    <source>
        <dbReference type="EMBL" id="KAI9921484.1"/>
    </source>
</evidence>
<name>A0ACC0WTV7_9STRA</name>
<dbReference type="Proteomes" id="UP001163321">
    <property type="component" value="Chromosome 1"/>
</dbReference>
<organism evidence="1 2">
    <name type="scientific">Peronosclerospora sorghi</name>
    <dbReference type="NCBI Taxonomy" id="230839"/>
    <lineage>
        <taxon>Eukaryota</taxon>
        <taxon>Sar</taxon>
        <taxon>Stramenopiles</taxon>
        <taxon>Oomycota</taxon>
        <taxon>Peronosporomycetes</taxon>
        <taxon>Peronosporales</taxon>
        <taxon>Peronosporaceae</taxon>
        <taxon>Peronosclerospora</taxon>
    </lineage>
</organism>
<sequence length="206" mass="22159">MKTPVAIASTKPFLCDFSDKGLRKTALHTTNAAVKELLLKNGESQFVFRADTQSFASKKRKIAHEGANNASLPFKIGRATGKFGLVLNRTIPNKEKGKDVISEACIGKAKLVQVASKISETSVKQDDNVVSKKRGLLSAAAKAGPPLKKSKSIFQTADVSESLLDALTDLMAEEAGIGVEKLASHMDVDVDVNDPIVQDEIQMFQC</sequence>
<reference evidence="1 2" key="1">
    <citation type="journal article" date="2022" name="bioRxiv">
        <title>The genome of the oomycete Peronosclerospora sorghi, a cosmopolitan pathogen of maize and sorghum, is inflated with dispersed pseudogenes.</title>
        <authorList>
            <person name="Fletcher K."/>
            <person name="Martin F."/>
            <person name="Isakeit T."/>
            <person name="Cavanaugh K."/>
            <person name="Magill C."/>
            <person name="Michelmore R."/>
        </authorList>
    </citation>
    <scope>NUCLEOTIDE SEQUENCE [LARGE SCALE GENOMIC DNA]</scope>
    <source>
        <strain evidence="1">P6</strain>
    </source>
</reference>